<sequence length="90" mass="10228">MFFKSRLKEIEEEILRKRNGIFGDGTVNFGNSFNARKTEIEAQVAILEAERRFIIDRRNGWKPKVIWDVLVPIVVAVATAYIVATFVSGA</sequence>
<dbReference type="Proteomes" id="UP000033945">
    <property type="component" value="Unassembled WGS sequence"/>
</dbReference>
<keyword evidence="1" id="KW-1133">Transmembrane helix</keyword>
<dbReference type="EMBL" id="LCIT01000001">
    <property type="protein sequence ID" value="KKT63817.1"/>
    <property type="molecule type" value="Genomic_DNA"/>
</dbReference>
<organism evidence="2 3">
    <name type="scientific">Candidatus Giovannonibacteria bacterium GW2011_GWA2_44_26</name>
    <dbReference type="NCBI Taxonomy" id="1618648"/>
    <lineage>
        <taxon>Bacteria</taxon>
        <taxon>Candidatus Giovannoniibacteriota</taxon>
    </lineage>
</organism>
<accession>A0A0G1L5A6</accession>
<comment type="caution">
    <text evidence="2">The sequence shown here is derived from an EMBL/GenBank/DDBJ whole genome shotgun (WGS) entry which is preliminary data.</text>
</comment>
<dbReference type="AlphaFoldDB" id="A0A0G1L5A6"/>
<keyword evidence="1" id="KW-0472">Membrane</keyword>
<evidence type="ECO:0000256" key="1">
    <source>
        <dbReference type="SAM" id="Phobius"/>
    </source>
</evidence>
<keyword evidence="1" id="KW-0812">Transmembrane</keyword>
<gene>
    <name evidence="2" type="ORF">UW55_C0001G0110</name>
</gene>
<protein>
    <submittedName>
        <fullName evidence="2">Uncharacterized protein</fullName>
    </submittedName>
</protein>
<reference evidence="2 3" key="1">
    <citation type="journal article" date="2015" name="Nature">
        <title>rRNA introns, odd ribosomes, and small enigmatic genomes across a large radiation of phyla.</title>
        <authorList>
            <person name="Brown C.T."/>
            <person name="Hug L.A."/>
            <person name="Thomas B.C."/>
            <person name="Sharon I."/>
            <person name="Castelle C.J."/>
            <person name="Singh A."/>
            <person name="Wilkins M.J."/>
            <person name="Williams K.H."/>
            <person name="Banfield J.F."/>
        </authorList>
    </citation>
    <scope>NUCLEOTIDE SEQUENCE [LARGE SCALE GENOMIC DNA]</scope>
</reference>
<evidence type="ECO:0000313" key="3">
    <source>
        <dbReference type="Proteomes" id="UP000033945"/>
    </source>
</evidence>
<feature type="transmembrane region" description="Helical" evidence="1">
    <location>
        <begin position="65"/>
        <end position="87"/>
    </location>
</feature>
<proteinExistence type="predicted"/>
<name>A0A0G1L5A6_9BACT</name>
<evidence type="ECO:0000313" key="2">
    <source>
        <dbReference type="EMBL" id="KKT63817.1"/>
    </source>
</evidence>